<dbReference type="PATRIC" id="fig|1195763.3.peg.173"/>
<dbReference type="PANTHER" id="PTHR33121">
    <property type="entry name" value="CYCLIC DI-GMP PHOSPHODIESTERASE PDEF"/>
    <property type="match status" value="1"/>
</dbReference>
<feature type="domain" description="EAL" evidence="2">
    <location>
        <begin position="403"/>
        <end position="650"/>
    </location>
</feature>
<feature type="transmembrane region" description="Helical" evidence="1">
    <location>
        <begin position="148"/>
        <end position="170"/>
    </location>
</feature>
<dbReference type="CDD" id="cd01948">
    <property type="entry name" value="EAL"/>
    <property type="match status" value="1"/>
</dbReference>
<dbReference type="Pfam" id="PF00563">
    <property type="entry name" value="EAL"/>
    <property type="match status" value="1"/>
</dbReference>
<protein>
    <recommendedName>
        <fullName evidence="6">Diguanylate phosphodiesterase</fullName>
    </recommendedName>
</protein>
<proteinExistence type="predicted"/>
<dbReference type="PROSITE" id="PS50883">
    <property type="entry name" value="EAL"/>
    <property type="match status" value="1"/>
</dbReference>
<organism evidence="4 5">
    <name type="scientific">Photobacterium aquae</name>
    <dbReference type="NCBI Taxonomy" id="1195763"/>
    <lineage>
        <taxon>Bacteria</taxon>
        <taxon>Pseudomonadati</taxon>
        <taxon>Pseudomonadota</taxon>
        <taxon>Gammaproteobacteria</taxon>
        <taxon>Vibrionales</taxon>
        <taxon>Vibrionaceae</taxon>
        <taxon>Photobacterium</taxon>
    </lineage>
</organism>
<dbReference type="EMBL" id="LDOT01000001">
    <property type="protein sequence ID" value="KLV09643.1"/>
    <property type="molecule type" value="Genomic_DNA"/>
</dbReference>
<dbReference type="GO" id="GO:0071111">
    <property type="term" value="F:cyclic-guanylate-specific phosphodiesterase activity"/>
    <property type="evidence" value="ECO:0007669"/>
    <property type="project" value="InterPro"/>
</dbReference>
<evidence type="ECO:0000313" key="5">
    <source>
        <dbReference type="Proteomes" id="UP000036097"/>
    </source>
</evidence>
<dbReference type="SUPFAM" id="SSF141868">
    <property type="entry name" value="EAL domain-like"/>
    <property type="match status" value="1"/>
</dbReference>
<dbReference type="PROSITE" id="PS50887">
    <property type="entry name" value="GGDEF"/>
    <property type="match status" value="1"/>
</dbReference>
<reference evidence="4 5" key="1">
    <citation type="submission" date="2015-05" db="EMBL/GenBank/DDBJ databases">
        <title>Photobacterium galathea sp. nov.</title>
        <authorList>
            <person name="Machado H."/>
            <person name="Gram L."/>
        </authorList>
    </citation>
    <scope>NUCLEOTIDE SEQUENCE [LARGE SCALE GENOMIC DNA]</scope>
    <source>
        <strain evidence="4 5">CGMCC 1.12159</strain>
    </source>
</reference>
<keyword evidence="1" id="KW-1133">Transmembrane helix</keyword>
<dbReference type="Gene3D" id="3.20.20.450">
    <property type="entry name" value="EAL domain"/>
    <property type="match status" value="1"/>
</dbReference>
<accession>A0A0J1HDC7</accession>
<evidence type="ECO:0000313" key="4">
    <source>
        <dbReference type="EMBL" id="KLV09643.1"/>
    </source>
</evidence>
<dbReference type="RefSeq" id="WP_047876931.1">
    <property type="nucleotide sequence ID" value="NZ_LDOT01000001.1"/>
</dbReference>
<dbReference type="SMART" id="SM00052">
    <property type="entry name" value="EAL"/>
    <property type="match status" value="1"/>
</dbReference>
<feature type="domain" description="GGDEF" evidence="3">
    <location>
        <begin position="262"/>
        <end position="394"/>
    </location>
</feature>
<dbReference type="PANTHER" id="PTHR33121:SF79">
    <property type="entry name" value="CYCLIC DI-GMP PHOSPHODIESTERASE PDED-RELATED"/>
    <property type="match status" value="1"/>
</dbReference>
<dbReference type="SMART" id="SM00267">
    <property type="entry name" value="GGDEF"/>
    <property type="match status" value="1"/>
</dbReference>
<evidence type="ECO:0000259" key="2">
    <source>
        <dbReference type="PROSITE" id="PS50883"/>
    </source>
</evidence>
<dbReference type="Gene3D" id="6.10.340.10">
    <property type="match status" value="1"/>
</dbReference>
<evidence type="ECO:0000259" key="3">
    <source>
        <dbReference type="PROSITE" id="PS50887"/>
    </source>
</evidence>
<dbReference type="InterPro" id="IPR050706">
    <property type="entry name" value="Cyclic-di-GMP_PDE-like"/>
</dbReference>
<dbReference type="InterPro" id="IPR035919">
    <property type="entry name" value="EAL_sf"/>
</dbReference>
<dbReference type="Pfam" id="PF00990">
    <property type="entry name" value="GGDEF"/>
    <property type="match status" value="1"/>
</dbReference>
<keyword evidence="1" id="KW-0812">Transmembrane</keyword>
<dbReference type="InterPro" id="IPR000160">
    <property type="entry name" value="GGDEF_dom"/>
</dbReference>
<dbReference type="InterPro" id="IPR043128">
    <property type="entry name" value="Rev_trsase/Diguanyl_cyclase"/>
</dbReference>
<dbReference type="AlphaFoldDB" id="A0A0J1HDC7"/>
<dbReference type="OrthoDB" id="5894408at2"/>
<dbReference type="STRING" id="1195763.ABT56_00775"/>
<keyword evidence="1" id="KW-0472">Membrane</keyword>
<evidence type="ECO:0008006" key="6">
    <source>
        <dbReference type="Google" id="ProtNLM"/>
    </source>
</evidence>
<dbReference type="InterPro" id="IPR029787">
    <property type="entry name" value="Nucleotide_cyclase"/>
</dbReference>
<dbReference type="InterPro" id="IPR001633">
    <property type="entry name" value="EAL_dom"/>
</dbReference>
<name>A0A0J1HDC7_9GAMM</name>
<dbReference type="Gene3D" id="3.30.70.270">
    <property type="match status" value="1"/>
</dbReference>
<dbReference type="SUPFAM" id="SSF55073">
    <property type="entry name" value="Nucleotide cyclase"/>
    <property type="match status" value="1"/>
</dbReference>
<sequence>MTLIKHTLSRLVLIFTGFMLAVSFVHIYMVNTALTNQSTTYLQSKLDYLATLLPNQIQVDDMIDPDIQAGLQKLLKPTPELSAVLAINNDRYAVTPTIHSSSQSLLGMFLDIPTLSISRQLQLNNGDIARLTVELPPSKRERLLQQIFVQYLLLSSIVFIVMLVIGGWLLSRKIKPIADIATQADLIQGNQFKTITSNDSSQEALSITTAINHMVNQLEMNFRLQAKEAVKLKDQAYRDNVSGLGNRQFFITQMNSWQTGEAKGGVIILKSTLIDDIYQQSGYEKGDDFVKRLAEGININIIHGDASIARLSYDEFAVIAPNITEKKLKAIGESLLTVHDKLQKSIQNETPDCVHIGLLMVNQQTPSSQLLAQLDNVLAMAVQNPQEPYAIADSNAKPLSLGRQQWKSLLIEAIDQNKIEYHYQPVADENDAIQHFEVFSAIQTPSERYSAAQFLGAIEDVGAGVLLDRHVIAFHINRLNADHTLDPISINLTGNSVSDPSFIRWLTQILEKNKQLSKRLCFEIPESSFIRTPDACGLLCSAIRFYKFRFGVDSFGRYFNSLEYLTEFRPDYVKIDFSYTHQLNDHAKINLLSSICRTAHSLNIMTIATRVETETQLDRLSDLFVSGFQGYIIEQQYNKSQKKHRTSLANQF</sequence>
<dbReference type="Proteomes" id="UP000036097">
    <property type="component" value="Unassembled WGS sequence"/>
</dbReference>
<gene>
    <name evidence="4" type="ORF">ABT56_00775</name>
</gene>
<feature type="transmembrane region" description="Helical" evidence="1">
    <location>
        <begin position="12"/>
        <end position="30"/>
    </location>
</feature>
<comment type="caution">
    <text evidence="4">The sequence shown here is derived from an EMBL/GenBank/DDBJ whole genome shotgun (WGS) entry which is preliminary data.</text>
</comment>
<keyword evidence="5" id="KW-1185">Reference proteome</keyword>
<evidence type="ECO:0000256" key="1">
    <source>
        <dbReference type="SAM" id="Phobius"/>
    </source>
</evidence>